<dbReference type="InterPro" id="IPR050450">
    <property type="entry name" value="COX15/CtaA_HemeA_synthase"/>
</dbReference>
<evidence type="ECO:0000256" key="7">
    <source>
        <dbReference type="ARBA" id="ARBA00023004"/>
    </source>
</evidence>
<sequence length="384" mass="41644">MHSTTLPQLAITGLLVACLPLSMVWMSSDPHKFRKLVWTIAFLTFDLIVFGGFTRLTDSGLGCPDWPGCYGLANPFLAHAHIAAAEALMPTGPVNVFKAWIEMIHRYLAMGIGVLIVGLMSTAWIQWRRSHARAFNPLLPTVLFLWVCVQGAFGAWTVTLKLQPAIVTTHLLLGMTMLALATWLGGRQDAILAPPPAPDAAAESALRRLRPLAWASGAVLLLQLALGGWVSTNYATLACTDFPLCNGQIVPDMDFQHGFTLWRELGKTAAGHYLPFQALTAIHWVHRNFAVVVVLVLGSTALRAWRLPGLHGTARNLALVLLAQAMTGIATVYLSFPLTIAVLHNAGAALLVLLVTMLNYKVQHLLDPASRPPRWQAAASASHS</sequence>
<organism evidence="13 14">
    <name type="scientific">Massilia forsythiae</name>
    <dbReference type="NCBI Taxonomy" id="2728020"/>
    <lineage>
        <taxon>Bacteria</taxon>
        <taxon>Pseudomonadati</taxon>
        <taxon>Pseudomonadota</taxon>
        <taxon>Betaproteobacteria</taxon>
        <taxon>Burkholderiales</taxon>
        <taxon>Oxalobacteraceae</taxon>
        <taxon>Telluria group</taxon>
        <taxon>Massilia</taxon>
    </lineage>
</organism>
<dbReference type="KEGG" id="mfy:HH212_03820"/>
<name>A0A7Z2VUC0_9BURK</name>
<evidence type="ECO:0000256" key="12">
    <source>
        <dbReference type="SAM" id="Phobius"/>
    </source>
</evidence>
<comment type="pathway">
    <text evidence="11">Porphyrin-containing compound metabolism.</text>
</comment>
<feature type="transmembrane region" description="Helical" evidence="12">
    <location>
        <begin position="6"/>
        <end position="24"/>
    </location>
</feature>
<feature type="transmembrane region" description="Helical" evidence="12">
    <location>
        <begin position="36"/>
        <end position="56"/>
    </location>
</feature>
<reference evidence="13 14" key="1">
    <citation type="submission" date="2020-04" db="EMBL/GenBank/DDBJ databases">
        <title>Genome sequencing of novel species.</title>
        <authorList>
            <person name="Heo J."/>
            <person name="Kim S.-J."/>
            <person name="Kim J.-S."/>
            <person name="Hong S.-B."/>
            <person name="Kwon S.-W."/>
        </authorList>
    </citation>
    <scope>NUCLEOTIDE SEQUENCE [LARGE SCALE GENOMIC DNA]</scope>
    <source>
        <strain evidence="13 14">GN2-R2</strain>
    </source>
</reference>
<keyword evidence="8" id="KW-0350">Heme biosynthesis</keyword>
<evidence type="ECO:0000256" key="4">
    <source>
        <dbReference type="ARBA" id="ARBA00022723"/>
    </source>
</evidence>
<feature type="transmembrane region" description="Helical" evidence="12">
    <location>
        <begin position="107"/>
        <end position="125"/>
    </location>
</feature>
<feature type="transmembrane region" description="Helical" evidence="12">
    <location>
        <begin position="137"/>
        <end position="159"/>
    </location>
</feature>
<feature type="transmembrane region" description="Helical" evidence="12">
    <location>
        <begin position="284"/>
        <end position="305"/>
    </location>
</feature>
<keyword evidence="14" id="KW-1185">Reference proteome</keyword>
<evidence type="ECO:0000313" key="13">
    <source>
        <dbReference type="EMBL" id="QJD99267.1"/>
    </source>
</evidence>
<feature type="transmembrane region" description="Helical" evidence="12">
    <location>
        <begin position="212"/>
        <end position="230"/>
    </location>
</feature>
<keyword evidence="10" id="KW-1015">Disulfide bond</keyword>
<accession>A0A7Z2VUC0</accession>
<evidence type="ECO:0000256" key="6">
    <source>
        <dbReference type="ARBA" id="ARBA00023002"/>
    </source>
</evidence>
<dbReference type="AlphaFoldDB" id="A0A7Z2VUC0"/>
<gene>
    <name evidence="13" type="ORF">HH212_03820</name>
</gene>
<keyword evidence="3 12" id="KW-0812">Transmembrane</keyword>
<evidence type="ECO:0000256" key="5">
    <source>
        <dbReference type="ARBA" id="ARBA00022989"/>
    </source>
</evidence>
<dbReference type="EMBL" id="CP051685">
    <property type="protein sequence ID" value="QJD99267.1"/>
    <property type="molecule type" value="Genomic_DNA"/>
</dbReference>
<comment type="subcellular location">
    <subcellularLocation>
        <location evidence="1">Membrane</location>
        <topology evidence="1">Multi-pass membrane protein</topology>
    </subcellularLocation>
</comment>
<dbReference type="GO" id="GO:0046872">
    <property type="term" value="F:metal ion binding"/>
    <property type="evidence" value="ECO:0007669"/>
    <property type="project" value="UniProtKB-KW"/>
</dbReference>
<feature type="transmembrane region" description="Helical" evidence="12">
    <location>
        <begin position="165"/>
        <end position="184"/>
    </location>
</feature>
<evidence type="ECO:0000256" key="10">
    <source>
        <dbReference type="ARBA" id="ARBA00023157"/>
    </source>
</evidence>
<dbReference type="RefSeq" id="WP_169434164.1">
    <property type="nucleotide sequence ID" value="NZ_CP051685.1"/>
</dbReference>
<dbReference type="InterPro" id="IPR003780">
    <property type="entry name" value="COX15/CtaA_fam"/>
</dbReference>
<proteinExistence type="predicted"/>
<evidence type="ECO:0000256" key="2">
    <source>
        <dbReference type="ARBA" id="ARBA00022475"/>
    </source>
</evidence>
<keyword evidence="7" id="KW-0408">Iron</keyword>
<feature type="transmembrane region" description="Helical" evidence="12">
    <location>
        <begin position="342"/>
        <end position="360"/>
    </location>
</feature>
<evidence type="ECO:0000313" key="14">
    <source>
        <dbReference type="Proteomes" id="UP000502415"/>
    </source>
</evidence>
<evidence type="ECO:0000256" key="3">
    <source>
        <dbReference type="ARBA" id="ARBA00022692"/>
    </source>
</evidence>
<keyword evidence="9 12" id="KW-0472">Membrane</keyword>
<protein>
    <submittedName>
        <fullName evidence="13">Heme A synthase</fullName>
    </submittedName>
</protein>
<keyword evidence="5 12" id="KW-1133">Transmembrane helix</keyword>
<dbReference type="PANTHER" id="PTHR35457">
    <property type="entry name" value="HEME A SYNTHASE"/>
    <property type="match status" value="1"/>
</dbReference>
<dbReference type="Pfam" id="PF02628">
    <property type="entry name" value="COX15-CtaA"/>
    <property type="match status" value="1"/>
</dbReference>
<dbReference type="GO" id="GO:0006784">
    <property type="term" value="P:heme A biosynthetic process"/>
    <property type="evidence" value="ECO:0007669"/>
    <property type="project" value="InterPro"/>
</dbReference>
<dbReference type="GO" id="GO:0016020">
    <property type="term" value="C:membrane"/>
    <property type="evidence" value="ECO:0007669"/>
    <property type="project" value="UniProtKB-SubCell"/>
</dbReference>
<keyword evidence="6" id="KW-0560">Oxidoreductase</keyword>
<keyword evidence="2" id="KW-1003">Cell membrane</keyword>
<dbReference type="Proteomes" id="UP000502415">
    <property type="component" value="Chromosome"/>
</dbReference>
<keyword evidence="4" id="KW-0479">Metal-binding</keyword>
<feature type="transmembrane region" description="Helical" evidence="12">
    <location>
        <begin position="317"/>
        <end position="336"/>
    </location>
</feature>
<evidence type="ECO:0000256" key="11">
    <source>
        <dbReference type="ARBA" id="ARBA00023444"/>
    </source>
</evidence>
<evidence type="ECO:0000256" key="9">
    <source>
        <dbReference type="ARBA" id="ARBA00023136"/>
    </source>
</evidence>
<evidence type="ECO:0000256" key="8">
    <source>
        <dbReference type="ARBA" id="ARBA00023133"/>
    </source>
</evidence>
<dbReference type="GO" id="GO:0016491">
    <property type="term" value="F:oxidoreductase activity"/>
    <property type="evidence" value="ECO:0007669"/>
    <property type="project" value="UniProtKB-KW"/>
</dbReference>
<dbReference type="PANTHER" id="PTHR35457:SF1">
    <property type="entry name" value="HEME A SYNTHASE"/>
    <property type="match status" value="1"/>
</dbReference>
<evidence type="ECO:0000256" key="1">
    <source>
        <dbReference type="ARBA" id="ARBA00004141"/>
    </source>
</evidence>